<evidence type="ECO:0000259" key="6">
    <source>
        <dbReference type="PROSITE" id="PS50268"/>
    </source>
</evidence>
<feature type="domain" description="Cadherin" evidence="6">
    <location>
        <begin position="1"/>
        <end position="79"/>
    </location>
</feature>
<accession>Q4SYK2</accession>
<gene>
    <name evidence="7" type="ORF">GSTENG00010288001</name>
</gene>
<dbReference type="InterPro" id="IPR015919">
    <property type="entry name" value="Cadherin-like_sf"/>
</dbReference>
<feature type="non-terminal residue" evidence="7">
    <location>
        <position position="138"/>
    </location>
</feature>
<dbReference type="Pfam" id="PF00028">
    <property type="entry name" value="Cadherin"/>
    <property type="match status" value="1"/>
</dbReference>
<dbReference type="EMBL" id="CAAE01012031">
    <property type="protein sequence ID" value="CAF94280.1"/>
    <property type="molecule type" value="Genomic_DNA"/>
</dbReference>
<feature type="non-terminal residue" evidence="7">
    <location>
        <position position="1"/>
    </location>
</feature>
<dbReference type="KEGG" id="tng:GSTEN00010288G001"/>
<dbReference type="PANTHER" id="PTHR24026:SF126">
    <property type="entry name" value="PROTOCADHERIN FAT 4"/>
    <property type="match status" value="1"/>
</dbReference>
<dbReference type="Gene3D" id="2.60.40.60">
    <property type="entry name" value="Cadherins"/>
    <property type="match status" value="2"/>
</dbReference>
<dbReference type="AlphaFoldDB" id="Q4SYK2"/>
<evidence type="ECO:0000256" key="2">
    <source>
        <dbReference type="ARBA" id="ARBA00022692"/>
    </source>
</evidence>
<keyword evidence="4" id="KW-0472">Membrane</keyword>
<dbReference type="SMART" id="SM00112">
    <property type="entry name" value="CA"/>
    <property type="match status" value="1"/>
</dbReference>
<evidence type="ECO:0000313" key="7">
    <source>
        <dbReference type="EMBL" id="CAF94280.1"/>
    </source>
</evidence>
<evidence type="ECO:0000256" key="4">
    <source>
        <dbReference type="ARBA" id="ARBA00023136"/>
    </source>
</evidence>
<reference evidence="7" key="2">
    <citation type="submission" date="2004-02" db="EMBL/GenBank/DDBJ databases">
        <authorList>
            <consortium name="Genoscope"/>
            <consortium name="Whitehead Institute Centre for Genome Research"/>
        </authorList>
    </citation>
    <scope>NUCLEOTIDE SEQUENCE</scope>
</reference>
<dbReference type="CDD" id="cd11304">
    <property type="entry name" value="Cadherin_repeat"/>
    <property type="match status" value="2"/>
</dbReference>
<organism evidence="7">
    <name type="scientific">Tetraodon nigroviridis</name>
    <name type="common">Spotted green pufferfish</name>
    <name type="synonym">Chelonodon nigroviridis</name>
    <dbReference type="NCBI Taxonomy" id="99883"/>
    <lineage>
        <taxon>Eukaryota</taxon>
        <taxon>Metazoa</taxon>
        <taxon>Chordata</taxon>
        <taxon>Craniata</taxon>
        <taxon>Vertebrata</taxon>
        <taxon>Euteleostomi</taxon>
        <taxon>Actinopterygii</taxon>
        <taxon>Neopterygii</taxon>
        <taxon>Teleostei</taxon>
        <taxon>Neoteleostei</taxon>
        <taxon>Acanthomorphata</taxon>
        <taxon>Eupercaria</taxon>
        <taxon>Tetraodontiformes</taxon>
        <taxon>Tetradontoidea</taxon>
        <taxon>Tetraodontidae</taxon>
        <taxon>Tetraodon</taxon>
    </lineage>
</organism>
<dbReference type="FunFam" id="2.60.40.60:FF:000157">
    <property type="entry name" value="Neural-cadherin"/>
    <property type="match status" value="1"/>
</dbReference>
<dbReference type="SUPFAM" id="SSF49313">
    <property type="entry name" value="Cadherin-like"/>
    <property type="match status" value="2"/>
</dbReference>
<protein>
    <submittedName>
        <fullName evidence="7">(spotted green pufferfish) hypothetical protein</fullName>
    </submittedName>
</protein>
<dbReference type="InterPro" id="IPR002126">
    <property type="entry name" value="Cadherin-like_dom"/>
</dbReference>
<proteinExistence type="predicted"/>
<dbReference type="GO" id="GO:0005509">
    <property type="term" value="F:calcium ion binding"/>
    <property type="evidence" value="ECO:0007669"/>
    <property type="project" value="UniProtKB-UniRule"/>
</dbReference>
<dbReference type="GO" id="GO:0005886">
    <property type="term" value="C:plasma membrane"/>
    <property type="evidence" value="ECO:0007669"/>
    <property type="project" value="UniProtKB-SubCell"/>
</dbReference>
<name>Q4SYK2_TETNG</name>
<dbReference type="PANTHER" id="PTHR24026">
    <property type="entry name" value="FAT ATYPICAL CADHERIN-RELATED"/>
    <property type="match status" value="1"/>
</dbReference>
<evidence type="ECO:0000256" key="1">
    <source>
        <dbReference type="ARBA" id="ARBA00004370"/>
    </source>
</evidence>
<reference evidence="7" key="1">
    <citation type="journal article" date="2004" name="Nature">
        <title>Genome duplication in the teleost fish Tetraodon nigroviridis reveals the early vertebrate proto-karyotype.</title>
        <authorList>
            <person name="Jaillon O."/>
            <person name="Aury J.-M."/>
            <person name="Brunet F."/>
            <person name="Petit J.-L."/>
            <person name="Stange-Thomann N."/>
            <person name="Mauceli E."/>
            <person name="Bouneau L."/>
            <person name="Fischer C."/>
            <person name="Ozouf-Costaz C."/>
            <person name="Bernot A."/>
            <person name="Nicaud S."/>
            <person name="Jaffe D."/>
            <person name="Fisher S."/>
            <person name="Lutfalla G."/>
            <person name="Dossat C."/>
            <person name="Segurens B."/>
            <person name="Dasilva C."/>
            <person name="Salanoubat M."/>
            <person name="Levy M."/>
            <person name="Boudet N."/>
            <person name="Castellano S."/>
            <person name="Anthouard V."/>
            <person name="Jubin C."/>
            <person name="Castelli V."/>
            <person name="Katinka M."/>
            <person name="Vacherie B."/>
            <person name="Biemont C."/>
            <person name="Skalli Z."/>
            <person name="Cattolico L."/>
            <person name="Poulain J."/>
            <person name="De Berardinis V."/>
            <person name="Cruaud C."/>
            <person name="Duprat S."/>
            <person name="Brottier P."/>
            <person name="Coutanceau J.-P."/>
            <person name="Gouzy J."/>
            <person name="Parra G."/>
            <person name="Lardier G."/>
            <person name="Chapple C."/>
            <person name="McKernan K.J."/>
            <person name="McEwan P."/>
            <person name="Bosak S."/>
            <person name="Kellis M."/>
            <person name="Volff J.-N."/>
            <person name="Guigo R."/>
            <person name="Zody M.C."/>
            <person name="Mesirov J."/>
            <person name="Lindblad-Toh K."/>
            <person name="Birren B."/>
            <person name="Nusbaum C."/>
            <person name="Kahn D."/>
            <person name="Robinson-Rechavi M."/>
            <person name="Laudet V."/>
            <person name="Schachter V."/>
            <person name="Quetier F."/>
            <person name="Saurin W."/>
            <person name="Scarpelli C."/>
            <person name="Wincker P."/>
            <person name="Lander E.S."/>
            <person name="Weissenbach J."/>
            <person name="Roest Crollius H."/>
        </authorList>
    </citation>
    <scope>NUCLEOTIDE SEQUENCE [LARGE SCALE GENOMIC DNA]</scope>
</reference>
<keyword evidence="2" id="KW-0812">Transmembrane</keyword>
<comment type="subcellular location">
    <subcellularLocation>
        <location evidence="1">Membrane</location>
    </subcellularLocation>
</comment>
<sequence>SASDCDSGENADLTYYTLSPDFTISPHGTIFPAGPLDYERVNHLYEFVVMAVDKGDVPRTGTTTVRIRMANVNDEAPDFSQHIFKTSEASIYRTFVSEDAGPNTLVATVLAKDPDGDGISYKITSGNEEGNFVIDSQK</sequence>
<feature type="domain" description="Cadherin" evidence="6">
    <location>
        <begin position="88"/>
        <end position="136"/>
    </location>
</feature>
<keyword evidence="3" id="KW-1133">Transmembrane helix</keyword>
<keyword evidence="5" id="KW-0106">Calcium</keyword>
<comment type="caution">
    <text evidence="7">The sequence shown here is derived from an EMBL/GenBank/DDBJ whole genome shotgun (WGS) entry which is preliminary data.</text>
</comment>
<dbReference type="PROSITE" id="PS50268">
    <property type="entry name" value="CADHERIN_2"/>
    <property type="match status" value="2"/>
</dbReference>
<evidence type="ECO:0000256" key="3">
    <source>
        <dbReference type="ARBA" id="ARBA00022989"/>
    </source>
</evidence>
<dbReference type="GO" id="GO:0007156">
    <property type="term" value="P:homophilic cell adhesion via plasma membrane adhesion molecules"/>
    <property type="evidence" value="ECO:0007669"/>
    <property type="project" value="InterPro"/>
</dbReference>
<evidence type="ECO:0000256" key="5">
    <source>
        <dbReference type="PROSITE-ProRule" id="PRU00043"/>
    </source>
</evidence>
<dbReference type="OrthoDB" id="6252479at2759"/>